<evidence type="ECO:0000256" key="3">
    <source>
        <dbReference type="ARBA" id="ARBA00022679"/>
    </source>
</evidence>
<dbReference type="InterPro" id="IPR040079">
    <property type="entry name" value="Glutathione_S-Trfase"/>
</dbReference>
<evidence type="ECO:0000313" key="8">
    <source>
        <dbReference type="EMBL" id="KAF3423484.1"/>
    </source>
</evidence>
<dbReference type="PANTHER" id="PTHR11571:SF224">
    <property type="entry name" value="HEMATOPOIETIC PROSTAGLANDIN D SYNTHASE"/>
    <property type="match status" value="1"/>
</dbReference>
<dbReference type="SUPFAM" id="SSF52833">
    <property type="entry name" value="Thioredoxin-like"/>
    <property type="match status" value="2"/>
</dbReference>
<name>A0A833R817_9HYME</name>
<dbReference type="InterPro" id="IPR036249">
    <property type="entry name" value="Thioredoxin-like_sf"/>
</dbReference>
<dbReference type="AlphaFoldDB" id="A0A833R817"/>
<feature type="domain" description="GST C-terminal" evidence="7">
    <location>
        <begin position="81"/>
        <end position="208"/>
    </location>
</feature>
<dbReference type="FunFam" id="1.20.1050.10:FF:000030">
    <property type="entry name" value="Glutathione S-transferase S1"/>
    <property type="match status" value="2"/>
</dbReference>
<dbReference type="GO" id="GO:0004364">
    <property type="term" value="F:glutathione transferase activity"/>
    <property type="evidence" value="ECO:0007669"/>
    <property type="project" value="UniProtKB-EC"/>
</dbReference>
<feature type="domain" description="GST C-terminal" evidence="7">
    <location>
        <begin position="275"/>
        <end position="396"/>
    </location>
</feature>
<dbReference type="CDD" id="cd03039">
    <property type="entry name" value="GST_N_Sigma_like"/>
    <property type="match status" value="2"/>
</dbReference>
<evidence type="ECO:0000313" key="9">
    <source>
        <dbReference type="Proteomes" id="UP000655588"/>
    </source>
</evidence>
<dbReference type="PROSITE" id="PS50405">
    <property type="entry name" value="GST_CTER"/>
    <property type="match status" value="2"/>
</dbReference>
<keyword evidence="9" id="KW-1185">Reference proteome</keyword>
<evidence type="ECO:0000256" key="5">
    <source>
        <dbReference type="ARBA" id="ARBA00047960"/>
    </source>
</evidence>
<evidence type="ECO:0000259" key="7">
    <source>
        <dbReference type="PROSITE" id="PS50405"/>
    </source>
</evidence>
<dbReference type="Proteomes" id="UP000655588">
    <property type="component" value="Unassembled WGS sequence"/>
</dbReference>
<comment type="subunit">
    <text evidence="1">Homodimer.</text>
</comment>
<dbReference type="EC" id="2.5.1.18" evidence="2"/>
<dbReference type="InterPro" id="IPR050213">
    <property type="entry name" value="GST_superfamily"/>
</dbReference>
<dbReference type="FunFam" id="3.40.30.10:FF:000189">
    <property type="entry name" value="Glutathione S-Transferase"/>
    <property type="match status" value="1"/>
</dbReference>
<dbReference type="InterPro" id="IPR036282">
    <property type="entry name" value="Glutathione-S-Trfase_C_sf"/>
</dbReference>
<feature type="domain" description="GST N-terminal" evidence="6">
    <location>
        <begin position="196"/>
        <end position="273"/>
    </location>
</feature>
<evidence type="ECO:0000256" key="4">
    <source>
        <dbReference type="ARBA" id="ARBA00038317"/>
    </source>
</evidence>
<dbReference type="Gene3D" id="1.20.1050.10">
    <property type="match status" value="2"/>
</dbReference>
<dbReference type="PANTHER" id="PTHR11571">
    <property type="entry name" value="GLUTATHIONE S-TRANSFERASE"/>
    <property type="match status" value="1"/>
</dbReference>
<reference evidence="8" key="1">
    <citation type="submission" date="2019-11" db="EMBL/GenBank/DDBJ databases">
        <title>The nuclear and mitochondrial genomes of Frieseomelitta varia - a highly eusocial stingless bee (Meliponini) with a permanently sterile worker caste.</title>
        <authorList>
            <person name="Freitas F.C.P."/>
            <person name="Lourenco A.P."/>
            <person name="Nunes F.M.F."/>
            <person name="Paschoal A.R."/>
            <person name="Abreu F.C.P."/>
            <person name="Barbin F.O."/>
            <person name="Bataglia L."/>
            <person name="Cardoso-Junior C.A.M."/>
            <person name="Cervoni M.S."/>
            <person name="Silva S.R."/>
            <person name="Dalarmi F."/>
            <person name="Del Lama M.A."/>
            <person name="Depintor T.S."/>
            <person name="Ferreira K.M."/>
            <person name="Goria P.S."/>
            <person name="Jaskot M.C."/>
            <person name="Lago D.C."/>
            <person name="Luna-Lucena D."/>
            <person name="Moda L.M."/>
            <person name="Nascimento L."/>
            <person name="Pedrino M."/>
            <person name="Rabico F.O."/>
            <person name="Sanches F.C."/>
            <person name="Santos D.E."/>
            <person name="Santos C.G."/>
            <person name="Vieira J."/>
            <person name="Lopes T.F."/>
            <person name="Barchuk A.R."/>
            <person name="Hartfelder K."/>
            <person name="Simoes Z.L.P."/>
            <person name="Bitondi M.M.G."/>
            <person name="Pinheiro D.G."/>
        </authorList>
    </citation>
    <scope>NUCLEOTIDE SEQUENCE</scope>
    <source>
        <strain evidence="8">USP_RPSP 00005682</strain>
        <tissue evidence="8">Whole individual</tissue>
    </source>
</reference>
<dbReference type="Gene3D" id="3.40.30.10">
    <property type="entry name" value="Glutaredoxin"/>
    <property type="match status" value="2"/>
</dbReference>
<keyword evidence="3" id="KW-0808">Transferase</keyword>
<dbReference type="CDD" id="cd03192">
    <property type="entry name" value="GST_C_Sigma_like"/>
    <property type="match status" value="2"/>
</dbReference>
<evidence type="ECO:0000256" key="1">
    <source>
        <dbReference type="ARBA" id="ARBA00011738"/>
    </source>
</evidence>
<dbReference type="EMBL" id="WNWW01000562">
    <property type="protein sequence ID" value="KAF3423484.1"/>
    <property type="molecule type" value="Genomic_DNA"/>
</dbReference>
<dbReference type="Pfam" id="PF02798">
    <property type="entry name" value="GST_N"/>
    <property type="match status" value="2"/>
</dbReference>
<organism evidence="8 9">
    <name type="scientific">Frieseomelitta varia</name>
    <dbReference type="NCBI Taxonomy" id="561572"/>
    <lineage>
        <taxon>Eukaryota</taxon>
        <taxon>Metazoa</taxon>
        <taxon>Ecdysozoa</taxon>
        <taxon>Arthropoda</taxon>
        <taxon>Hexapoda</taxon>
        <taxon>Insecta</taxon>
        <taxon>Pterygota</taxon>
        <taxon>Neoptera</taxon>
        <taxon>Endopterygota</taxon>
        <taxon>Hymenoptera</taxon>
        <taxon>Apocrita</taxon>
        <taxon>Aculeata</taxon>
        <taxon>Apoidea</taxon>
        <taxon>Anthophila</taxon>
        <taxon>Apidae</taxon>
        <taxon>Frieseomelitta</taxon>
    </lineage>
</organism>
<dbReference type="SFLD" id="SFLDG01205">
    <property type="entry name" value="AMPS.1"/>
    <property type="match status" value="2"/>
</dbReference>
<dbReference type="InterPro" id="IPR004045">
    <property type="entry name" value="Glutathione_S-Trfase_N"/>
</dbReference>
<dbReference type="GO" id="GO:0004602">
    <property type="term" value="F:glutathione peroxidase activity"/>
    <property type="evidence" value="ECO:0007669"/>
    <property type="project" value="UniProtKB-ARBA"/>
</dbReference>
<proteinExistence type="inferred from homology"/>
<gene>
    <name evidence="8" type="ORF">E2986_13088</name>
</gene>
<dbReference type="InterPro" id="IPR010987">
    <property type="entry name" value="Glutathione-S-Trfase_C-like"/>
</dbReference>
<dbReference type="SUPFAM" id="SSF47616">
    <property type="entry name" value="GST C-terminal domain-like"/>
    <property type="match status" value="2"/>
</dbReference>
<protein>
    <recommendedName>
        <fullName evidence="2">glutathione transferase</fullName>
        <ecNumber evidence="2">2.5.1.18</ecNumber>
    </recommendedName>
</protein>
<dbReference type="PROSITE" id="PS50404">
    <property type="entry name" value="GST_NTER"/>
    <property type="match status" value="2"/>
</dbReference>
<comment type="similarity">
    <text evidence="4">Belongs to the GST superfamily. Sigma family.</text>
</comment>
<dbReference type="Pfam" id="PF14497">
    <property type="entry name" value="GST_C_3"/>
    <property type="match status" value="2"/>
</dbReference>
<dbReference type="InterPro" id="IPR004046">
    <property type="entry name" value="GST_C"/>
</dbReference>
<dbReference type="SFLD" id="SFLDS00019">
    <property type="entry name" value="Glutathione_Transferase_(cytos"/>
    <property type="match status" value="2"/>
</dbReference>
<comment type="catalytic activity">
    <reaction evidence="5">
        <text>RX + glutathione = an S-substituted glutathione + a halide anion + H(+)</text>
        <dbReference type="Rhea" id="RHEA:16437"/>
        <dbReference type="ChEBI" id="CHEBI:15378"/>
        <dbReference type="ChEBI" id="CHEBI:16042"/>
        <dbReference type="ChEBI" id="CHEBI:17792"/>
        <dbReference type="ChEBI" id="CHEBI:57925"/>
        <dbReference type="ChEBI" id="CHEBI:90779"/>
        <dbReference type="EC" id="2.5.1.18"/>
    </reaction>
</comment>
<evidence type="ECO:0000256" key="2">
    <source>
        <dbReference type="ARBA" id="ARBA00012452"/>
    </source>
</evidence>
<accession>A0A833R817</accession>
<dbReference type="GO" id="GO:0006749">
    <property type="term" value="P:glutathione metabolic process"/>
    <property type="evidence" value="ECO:0007669"/>
    <property type="project" value="TreeGrafter"/>
</dbReference>
<evidence type="ECO:0000259" key="6">
    <source>
        <dbReference type="PROSITE" id="PS50404"/>
    </source>
</evidence>
<dbReference type="SFLD" id="SFLDG00363">
    <property type="entry name" value="AMPS_(cytGST):_Alpha-__Mu-__Pi"/>
    <property type="match status" value="2"/>
</dbReference>
<dbReference type="FunFam" id="3.40.30.10:FF:000035">
    <property type="entry name" value="hematopoietic prostaglandin D synthase"/>
    <property type="match status" value="1"/>
</dbReference>
<sequence>MPTYKLTYFPVRALGEPIRFLLSYAEIPFEDDRFDREDWPKIKPTTPYGQVPVLEVDGKKVAQSSAISRYLAKQCGLAGKDDWEALLIDATVDTIHDVRAKLAAFHYEEDETYKATKRKVADEVVPFYLERLDAQVKDNGGYFVGGALSWADLTFVAILDYLNFMNGSDLIEKYENLKQLKEKVLNVPAIKTWKMPTYKLTYFNITGLAEPIRYILHQSGIKFEDRRLTFEEWPQYKNDMPLGQVPVLEIDGKPHPQSRAVCRLLARQNNLAGSSNEESYTIDAVVDTIDDLRQAISQYHWEKEPAAKEKLKANVDTKLPFILQKLNARVQKEGGYFVNGKLSWADLFYTAVSEMFSGLLETDVNKDYPELKKLVEKVRSLPNIKAYLESRPKTAF</sequence>
<comment type="caution">
    <text evidence="8">The sequence shown here is derived from an EMBL/GenBank/DDBJ whole genome shotgun (WGS) entry which is preliminary data.</text>
</comment>
<feature type="domain" description="GST N-terminal" evidence="6">
    <location>
        <begin position="2"/>
        <end position="79"/>
    </location>
</feature>